<dbReference type="InterPro" id="IPR017853">
    <property type="entry name" value="GH"/>
</dbReference>
<name>A0AAJ7L6C7_9ACAR</name>
<feature type="domain" description="GH18" evidence="3">
    <location>
        <begin position="183"/>
        <end position="678"/>
    </location>
</feature>
<dbReference type="InterPro" id="IPR050314">
    <property type="entry name" value="Glycosyl_Hydrlase_18"/>
</dbReference>
<evidence type="ECO:0000259" key="3">
    <source>
        <dbReference type="PROSITE" id="PS51910"/>
    </source>
</evidence>
<keyword evidence="4" id="KW-1185">Reference proteome</keyword>
<feature type="signal peptide" evidence="2">
    <location>
        <begin position="1"/>
        <end position="18"/>
    </location>
</feature>
<dbReference type="Proteomes" id="UP000694867">
    <property type="component" value="Unplaced"/>
</dbReference>
<evidence type="ECO:0000256" key="2">
    <source>
        <dbReference type="SAM" id="SignalP"/>
    </source>
</evidence>
<dbReference type="GO" id="GO:0006032">
    <property type="term" value="P:chitin catabolic process"/>
    <property type="evidence" value="ECO:0007669"/>
    <property type="project" value="TreeGrafter"/>
</dbReference>
<reference evidence="5" key="1">
    <citation type="submission" date="2025-08" db="UniProtKB">
        <authorList>
            <consortium name="RefSeq"/>
        </authorList>
    </citation>
    <scope>IDENTIFICATION</scope>
</reference>
<evidence type="ECO:0000313" key="4">
    <source>
        <dbReference type="Proteomes" id="UP000694867"/>
    </source>
</evidence>
<dbReference type="AlphaFoldDB" id="A0AAJ7L6C7"/>
<dbReference type="GeneID" id="108864308"/>
<dbReference type="RefSeq" id="XP_018495196.1">
    <property type="nucleotide sequence ID" value="XM_018639680.1"/>
</dbReference>
<evidence type="ECO:0000313" key="5">
    <source>
        <dbReference type="RefSeq" id="XP_018495196.1"/>
    </source>
</evidence>
<organism evidence="4 5">
    <name type="scientific">Galendromus occidentalis</name>
    <name type="common">western predatory mite</name>
    <dbReference type="NCBI Taxonomy" id="34638"/>
    <lineage>
        <taxon>Eukaryota</taxon>
        <taxon>Metazoa</taxon>
        <taxon>Ecdysozoa</taxon>
        <taxon>Arthropoda</taxon>
        <taxon>Chelicerata</taxon>
        <taxon>Arachnida</taxon>
        <taxon>Acari</taxon>
        <taxon>Parasitiformes</taxon>
        <taxon>Mesostigmata</taxon>
        <taxon>Gamasina</taxon>
        <taxon>Phytoseioidea</taxon>
        <taxon>Phytoseiidae</taxon>
        <taxon>Typhlodrominae</taxon>
        <taxon>Galendromus</taxon>
    </lineage>
</organism>
<dbReference type="GO" id="GO:0005975">
    <property type="term" value="P:carbohydrate metabolic process"/>
    <property type="evidence" value="ECO:0007669"/>
    <property type="project" value="InterPro"/>
</dbReference>
<dbReference type="GO" id="GO:0005576">
    <property type="term" value="C:extracellular region"/>
    <property type="evidence" value="ECO:0007669"/>
    <property type="project" value="TreeGrafter"/>
</dbReference>
<dbReference type="KEGG" id="goe:108864308"/>
<protein>
    <submittedName>
        <fullName evidence="5">Uncharacterized protein LOC108864308</fullName>
    </submittedName>
</protein>
<dbReference type="GO" id="GO:0004568">
    <property type="term" value="F:chitinase activity"/>
    <property type="evidence" value="ECO:0007669"/>
    <property type="project" value="TreeGrafter"/>
</dbReference>
<sequence length="678" mass="74987">MHLLIPILLFPAASTVEAKPSLRAALLNRQAWAPSWSSLSSGMATLASYLPTMSFSPSLGILQSPAFADLGAYLADTMPAFSDVYASIPSWEQWQQMMPNLPRPSSLFSQLPNEIQSGMQQMWSQMNPLDVEQFRRRQYRRGALMMLGLTGYYNGYQGMYKQYRKGIEAYVEPHQRKKKFTEMKRVCYYELPREGAEDILEPSKIKPGMCSHIILSHAKMGEHGNVVVPMDQTDDNRLEQMLGDLKKAAPNVLLCVSGRSRGEFSPMAGLKAHRLKFIRSSMGIVRRYGLAGIDLDWEFPGMDAVSPQDAGNMATLVEEFRDYMEPWNKKDKDEDSKKFILTATVSAMPQMISKSYDVKRLAKHLDWVNVMAYDYAMQHSGFRIMEHNAPLFDRFGRSSGPSVAATGMKWTQEGMPHEKVVIGLPLFGRSYVAPSQSIKKRIGDPTSLGNENLAVRGDYSVSAPLSNGAESSKQHVPDFVQLDQDTNFLRTPLSTAGNSRDETSSQTEKLSPDSFIVADHQSHEVSGSEEFNHALHNGEFTDVKNAVLGAQAVAPGSISAFSSFADSVGDAENTIGGLSLGPGMDGGFVPYGKICSMVSNGTLQVHMDSNAKVPFATDGTNWISFDDTVSVSIKSRWVEDMGFGGVALFNLNMDDWKGACDPNKTPFQMLRAVWKMLG</sequence>
<dbReference type="InterPro" id="IPR011583">
    <property type="entry name" value="Chitinase_II/V-like_cat"/>
</dbReference>
<proteinExistence type="predicted"/>
<dbReference type="PANTHER" id="PTHR11177">
    <property type="entry name" value="CHITINASE"/>
    <property type="match status" value="1"/>
</dbReference>
<feature type="chain" id="PRO_5042600202" evidence="2">
    <location>
        <begin position="19"/>
        <end position="678"/>
    </location>
</feature>
<dbReference type="SUPFAM" id="SSF54556">
    <property type="entry name" value="Chitinase insertion domain"/>
    <property type="match status" value="1"/>
</dbReference>
<dbReference type="Gene3D" id="3.10.50.10">
    <property type="match status" value="1"/>
</dbReference>
<dbReference type="Pfam" id="PF00704">
    <property type="entry name" value="Glyco_hydro_18"/>
    <property type="match status" value="2"/>
</dbReference>
<dbReference type="PROSITE" id="PS51910">
    <property type="entry name" value="GH18_2"/>
    <property type="match status" value="1"/>
</dbReference>
<dbReference type="SUPFAM" id="SSF51445">
    <property type="entry name" value="(Trans)glycosidases"/>
    <property type="match status" value="1"/>
</dbReference>
<dbReference type="PANTHER" id="PTHR11177:SF317">
    <property type="entry name" value="CHITINASE 12-RELATED"/>
    <property type="match status" value="1"/>
</dbReference>
<dbReference type="InterPro" id="IPR001223">
    <property type="entry name" value="Glyco_hydro18_cat"/>
</dbReference>
<keyword evidence="2" id="KW-0732">Signal</keyword>
<feature type="compositionally biased region" description="Polar residues" evidence="1">
    <location>
        <begin position="490"/>
        <end position="509"/>
    </location>
</feature>
<gene>
    <name evidence="5" type="primary">LOC108864308</name>
</gene>
<accession>A0AAJ7L6C7</accession>
<feature type="region of interest" description="Disordered" evidence="1">
    <location>
        <begin position="490"/>
        <end position="512"/>
    </location>
</feature>
<dbReference type="SMART" id="SM00636">
    <property type="entry name" value="Glyco_18"/>
    <property type="match status" value="1"/>
</dbReference>
<dbReference type="GO" id="GO:0008061">
    <property type="term" value="F:chitin binding"/>
    <property type="evidence" value="ECO:0007669"/>
    <property type="project" value="InterPro"/>
</dbReference>
<evidence type="ECO:0000256" key="1">
    <source>
        <dbReference type="SAM" id="MobiDB-lite"/>
    </source>
</evidence>
<dbReference type="Gene3D" id="3.20.20.80">
    <property type="entry name" value="Glycosidases"/>
    <property type="match status" value="1"/>
</dbReference>
<dbReference type="InterPro" id="IPR029070">
    <property type="entry name" value="Chitinase_insertion_sf"/>
</dbReference>